<keyword evidence="3" id="KW-1185">Reference proteome</keyword>
<protein>
    <submittedName>
        <fullName evidence="2">SirA family protein</fullName>
    </submittedName>
</protein>
<feature type="domain" description="UPF0033" evidence="1">
    <location>
        <begin position="2"/>
        <end position="67"/>
    </location>
</feature>
<dbReference type="AlphaFoldDB" id="D1B0S1"/>
<evidence type="ECO:0000313" key="3">
    <source>
        <dbReference type="Proteomes" id="UP000002222"/>
    </source>
</evidence>
<dbReference type="InterPro" id="IPR001455">
    <property type="entry name" value="TusA-like"/>
</dbReference>
<dbReference type="RefSeq" id="WP_012855831.1">
    <property type="nucleotide sequence ID" value="NC_013512.1"/>
</dbReference>
<gene>
    <name evidence="2" type="ordered locus">Sdel_0027</name>
</gene>
<organism evidence="2 3">
    <name type="scientific">Sulfurospirillum deleyianum (strain ATCC 51133 / DSM 6946 / 5175)</name>
    <dbReference type="NCBI Taxonomy" id="525898"/>
    <lineage>
        <taxon>Bacteria</taxon>
        <taxon>Pseudomonadati</taxon>
        <taxon>Campylobacterota</taxon>
        <taxon>Epsilonproteobacteria</taxon>
        <taxon>Campylobacterales</taxon>
        <taxon>Sulfurospirillaceae</taxon>
        <taxon>Sulfurospirillum</taxon>
    </lineage>
</organism>
<dbReference type="Gene3D" id="3.30.110.40">
    <property type="entry name" value="TusA-like domain"/>
    <property type="match status" value="1"/>
</dbReference>
<dbReference type="EMBL" id="CP001816">
    <property type="protein sequence ID" value="ACZ11065.1"/>
    <property type="molecule type" value="Genomic_DNA"/>
</dbReference>
<proteinExistence type="predicted"/>
<dbReference type="OrthoDB" id="9801500at2"/>
<dbReference type="eggNOG" id="COG0425">
    <property type="taxonomic scope" value="Bacteria"/>
</dbReference>
<dbReference type="KEGG" id="sdl:Sdel_0027"/>
<reference evidence="3" key="1">
    <citation type="submission" date="2009-11" db="EMBL/GenBank/DDBJ databases">
        <title>The complete genome of Sulfurospirillum deleyianum DSM 6946.</title>
        <authorList>
            <consortium name="US DOE Joint Genome Institute (JGI-PGF)"/>
            <person name="Lucas S."/>
            <person name="Copeland A."/>
            <person name="Lapidus A."/>
            <person name="Glavina del Rio T."/>
            <person name="Dalin E."/>
            <person name="Tice H."/>
            <person name="Bruce D."/>
            <person name="Goodwin L."/>
            <person name="Pitluck S."/>
            <person name="Kyrpides N."/>
            <person name="Mavromatis K."/>
            <person name="Ivanova N."/>
            <person name="Ovchinnikova G."/>
            <person name="Munk A.C."/>
            <person name="Lu M."/>
            <person name="Brettin T."/>
            <person name="Detter J.C."/>
            <person name="Han C."/>
            <person name="Tapia R."/>
            <person name="Larimer F."/>
            <person name="Land M."/>
            <person name="Hauser L."/>
            <person name="Markowitz V."/>
            <person name="Cheng J.F."/>
            <person name="Hugenholtz P."/>
            <person name="Woyke T."/>
            <person name="Wu D."/>
            <person name="Aumann P."/>
            <person name="Schneider S."/>
            <person name="Lang E."/>
            <person name="Spring S."/>
            <person name="Klenk H.P."/>
            <person name="Eisen J.A."/>
        </authorList>
    </citation>
    <scope>NUCLEOTIDE SEQUENCE [LARGE SCALE GENOMIC DNA]</scope>
    <source>
        <strain evidence="3">ATCC 51133 / DSM 6946 / 5175</strain>
    </source>
</reference>
<dbReference type="HOGENOM" id="CLU_165255_0_2_7"/>
<dbReference type="InterPro" id="IPR036868">
    <property type="entry name" value="TusA-like_sf"/>
</dbReference>
<dbReference type="Pfam" id="PF01206">
    <property type="entry name" value="TusA"/>
    <property type="match status" value="1"/>
</dbReference>
<dbReference type="Proteomes" id="UP000002222">
    <property type="component" value="Chromosome"/>
</dbReference>
<name>D1B0S1_SULD5</name>
<dbReference type="SUPFAM" id="SSF64307">
    <property type="entry name" value="SirA-like"/>
    <property type="match status" value="1"/>
</dbReference>
<dbReference type="STRING" id="525898.Sdel_0027"/>
<evidence type="ECO:0000313" key="2">
    <source>
        <dbReference type="EMBL" id="ACZ11065.1"/>
    </source>
</evidence>
<sequence>METIDVRGLSCPSPVLEVKQAMDRGVKSLKVLADCGTATENVTRFARNANYSVDVKTLDDGTTEFTLNAQ</sequence>
<accession>D1B0S1</accession>
<reference evidence="2 3" key="2">
    <citation type="journal article" date="2010" name="Stand. Genomic Sci.">
        <title>Complete genome sequence of Sulfurospirillum deleyianum type strain (5175).</title>
        <authorList>
            <person name="Sikorski J."/>
            <person name="Lapidus A."/>
            <person name="Copeland A."/>
            <person name="Glavina Del Rio T."/>
            <person name="Nolan M."/>
            <person name="Lucas S."/>
            <person name="Chen F."/>
            <person name="Tice H."/>
            <person name="Cheng J.F."/>
            <person name="Saunders E."/>
            <person name="Bruce D."/>
            <person name="Goodwin L."/>
            <person name="Pitluck S."/>
            <person name="Ovchinnikova G."/>
            <person name="Pati A."/>
            <person name="Ivanova N."/>
            <person name="Mavromatis K."/>
            <person name="Chen A."/>
            <person name="Palaniappan K."/>
            <person name="Chain P."/>
            <person name="Land M."/>
            <person name="Hauser L."/>
            <person name="Chang Y.J."/>
            <person name="Jeffries C.D."/>
            <person name="Brettin T."/>
            <person name="Detter J.C."/>
            <person name="Han C."/>
            <person name="Rohde M."/>
            <person name="Lang E."/>
            <person name="Spring S."/>
            <person name="Goker M."/>
            <person name="Bristow J."/>
            <person name="Eisen J.A."/>
            <person name="Markowitz V."/>
            <person name="Hugenholtz P."/>
            <person name="Kyrpides N.C."/>
            <person name="Klenk H.P."/>
        </authorList>
    </citation>
    <scope>NUCLEOTIDE SEQUENCE [LARGE SCALE GENOMIC DNA]</scope>
    <source>
        <strain evidence="3">ATCC 51133 / DSM 6946 / 5175</strain>
    </source>
</reference>
<evidence type="ECO:0000259" key="1">
    <source>
        <dbReference type="Pfam" id="PF01206"/>
    </source>
</evidence>